<dbReference type="EMBL" id="FQXV01000002">
    <property type="protein sequence ID" value="SHH73879.1"/>
    <property type="molecule type" value="Genomic_DNA"/>
</dbReference>
<evidence type="ECO:0000256" key="1">
    <source>
        <dbReference type="SAM" id="Phobius"/>
    </source>
</evidence>
<evidence type="ECO:0000259" key="2">
    <source>
        <dbReference type="SMART" id="SM00460"/>
    </source>
</evidence>
<reference evidence="3 4" key="1">
    <citation type="submission" date="2016-11" db="EMBL/GenBank/DDBJ databases">
        <authorList>
            <person name="Jaros S."/>
            <person name="Januszkiewicz K."/>
            <person name="Wedrychowicz H."/>
        </authorList>
    </citation>
    <scope>NUCLEOTIDE SEQUENCE [LARGE SCALE GENOMIC DNA]</scope>
    <source>
        <strain evidence="3 4">DSM 10068</strain>
    </source>
</reference>
<keyword evidence="1" id="KW-0812">Transmembrane</keyword>
<dbReference type="PANTHER" id="PTHR33490:SF3">
    <property type="entry name" value="CONSERVED INTEGRAL MEMBRANE PROTEIN"/>
    <property type="match status" value="1"/>
</dbReference>
<protein>
    <submittedName>
        <fullName evidence="3">Transglutaminase-like superfamily protein</fullName>
    </submittedName>
</protein>
<dbReference type="SUPFAM" id="SSF54001">
    <property type="entry name" value="Cysteine proteinases"/>
    <property type="match status" value="1"/>
</dbReference>
<dbReference type="SMART" id="SM00460">
    <property type="entry name" value="TGc"/>
    <property type="match status" value="1"/>
</dbReference>
<name>A0A1M5VF45_9FIRM</name>
<dbReference type="OrthoDB" id="1817605at2"/>
<dbReference type="InterPro" id="IPR002931">
    <property type="entry name" value="Transglutaminase-like"/>
</dbReference>
<dbReference type="Gene3D" id="3.10.620.30">
    <property type="match status" value="1"/>
</dbReference>
<dbReference type="InterPro" id="IPR038765">
    <property type="entry name" value="Papain-like_cys_pep_sf"/>
</dbReference>
<dbReference type="Pfam" id="PF01841">
    <property type="entry name" value="Transglut_core"/>
    <property type="match status" value="1"/>
</dbReference>
<dbReference type="AlphaFoldDB" id="A0A1M5VF45"/>
<evidence type="ECO:0000313" key="4">
    <source>
        <dbReference type="Proteomes" id="UP000183995"/>
    </source>
</evidence>
<accession>A0A1M5VF45</accession>
<feature type="transmembrane region" description="Helical" evidence="1">
    <location>
        <begin position="90"/>
        <end position="111"/>
    </location>
</feature>
<gene>
    <name evidence="3" type="ORF">SAMN02745823_00799</name>
</gene>
<dbReference type="RefSeq" id="WP_073076369.1">
    <property type="nucleotide sequence ID" value="NZ_FQXV01000002.1"/>
</dbReference>
<sequence length="386" mass="42487">MDFFGSINIITVVLIGLVAVPVLIGVVSPFSSYRMQRLLGSLLNSLIFLASIILSVYLTTHFLYDTQSPLLTKLFKVIPSFYSLVTSRDIWSFVIVAAILTALLSGLLYLLTMPVYRFVIVPLTDKISSAMGRMNGVVRRILGGIWELPKAAILVVICALLLNFYVSYNGNSTLEKSIDASGAYQYIDKTILDPLLSSQWAQKIPVLLGDSFKQAAESLEARNIHLIRYFNGMTLGDAVKSNADIDAKAKSIVGKETDQKAKAKLLYTWVAKNIDYDSKKAAAVAADSSRVASGAVVAYDTRTGICFDYSCLYVAMCRAVDVKVRFVTGLGYSGTEWGDHAWNQVYDPAGNRWINVDTTFGSSGRSYFDRAGFDADHQYAVVQGEW</sequence>
<proteinExistence type="predicted"/>
<feature type="transmembrane region" description="Helical" evidence="1">
    <location>
        <begin position="42"/>
        <end position="64"/>
    </location>
</feature>
<dbReference type="STRING" id="1123282.SAMN02745823_00799"/>
<dbReference type="PANTHER" id="PTHR33490">
    <property type="entry name" value="BLR5614 PROTEIN-RELATED"/>
    <property type="match status" value="1"/>
</dbReference>
<keyword evidence="4" id="KW-1185">Reference proteome</keyword>
<feature type="transmembrane region" description="Helical" evidence="1">
    <location>
        <begin position="148"/>
        <end position="168"/>
    </location>
</feature>
<keyword evidence="1" id="KW-1133">Transmembrane helix</keyword>
<evidence type="ECO:0000313" key="3">
    <source>
        <dbReference type="EMBL" id="SHH73879.1"/>
    </source>
</evidence>
<keyword evidence="1" id="KW-0472">Membrane</keyword>
<feature type="domain" description="Transglutaminase-like" evidence="2">
    <location>
        <begin position="298"/>
        <end position="360"/>
    </location>
</feature>
<feature type="transmembrane region" description="Helical" evidence="1">
    <location>
        <begin position="6"/>
        <end position="30"/>
    </location>
</feature>
<organism evidence="3 4">
    <name type="scientific">Sporobacter termitidis DSM 10068</name>
    <dbReference type="NCBI Taxonomy" id="1123282"/>
    <lineage>
        <taxon>Bacteria</taxon>
        <taxon>Bacillati</taxon>
        <taxon>Bacillota</taxon>
        <taxon>Clostridia</taxon>
        <taxon>Eubacteriales</taxon>
        <taxon>Oscillospiraceae</taxon>
        <taxon>Sporobacter</taxon>
    </lineage>
</organism>
<dbReference type="Proteomes" id="UP000183995">
    <property type="component" value="Unassembled WGS sequence"/>
</dbReference>